<proteinExistence type="predicted"/>
<protein>
    <recommendedName>
        <fullName evidence="5">Secretion system X translation initiation factor</fullName>
    </recommendedName>
</protein>
<feature type="chain" id="PRO_5012890869" description="Secretion system X translation initiation factor" evidence="2">
    <location>
        <begin position="26"/>
        <end position="159"/>
    </location>
</feature>
<dbReference type="AlphaFoldDB" id="A0A1W9KQV1"/>
<evidence type="ECO:0008006" key="5">
    <source>
        <dbReference type="Google" id="ProtNLM"/>
    </source>
</evidence>
<feature type="signal peptide" evidence="2">
    <location>
        <begin position="1"/>
        <end position="25"/>
    </location>
</feature>
<evidence type="ECO:0000256" key="1">
    <source>
        <dbReference type="SAM" id="MobiDB-lite"/>
    </source>
</evidence>
<sequence length="159" mass="17296">MLPTRQILLALALVTTIAASFVDFSEPQELPEPQAQAKSVVAVKASEPQPPAQTASAPLRERFAAQALNVFEPRSWQPPPPPPPKAQAPSAPTLPFRYLGKVQNGDQIMVFLDQSARTHLVKKGDTLAGYKVEDITMANMTFVYLPLNEKQSLTFGSAN</sequence>
<keyword evidence="2" id="KW-0732">Signal</keyword>
<gene>
    <name evidence="3" type="ORF">BWK72_16235</name>
</gene>
<evidence type="ECO:0000313" key="3">
    <source>
        <dbReference type="EMBL" id="OQW86635.1"/>
    </source>
</evidence>
<feature type="region of interest" description="Disordered" evidence="1">
    <location>
        <begin position="71"/>
        <end position="92"/>
    </location>
</feature>
<evidence type="ECO:0000313" key="4">
    <source>
        <dbReference type="Proteomes" id="UP000192505"/>
    </source>
</evidence>
<reference evidence="3 4" key="1">
    <citation type="submission" date="2017-01" db="EMBL/GenBank/DDBJ databases">
        <title>Novel large sulfur bacteria in the metagenomes of groundwater-fed chemosynthetic microbial mats in the Lake Huron basin.</title>
        <authorList>
            <person name="Sharrar A.M."/>
            <person name="Flood B.E."/>
            <person name="Bailey J.V."/>
            <person name="Jones D.S."/>
            <person name="Biddanda B."/>
            <person name="Ruberg S.A."/>
            <person name="Marcus D.N."/>
            <person name="Dick G.J."/>
        </authorList>
    </citation>
    <scope>NUCLEOTIDE SEQUENCE [LARGE SCALE GENOMIC DNA]</scope>
    <source>
        <strain evidence="3">A7</strain>
    </source>
</reference>
<organism evidence="3 4">
    <name type="scientific">Rhodoferax ferrireducens</name>
    <dbReference type="NCBI Taxonomy" id="192843"/>
    <lineage>
        <taxon>Bacteria</taxon>
        <taxon>Pseudomonadati</taxon>
        <taxon>Pseudomonadota</taxon>
        <taxon>Betaproteobacteria</taxon>
        <taxon>Burkholderiales</taxon>
        <taxon>Comamonadaceae</taxon>
        <taxon>Rhodoferax</taxon>
    </lineage>
</organism>
<feature type="compositionally biased region" description="Pro residues" evidence="1">
    <location>
        <begin position="76"/>
        <end position="86"/>
    </location>
</feature>
<name>A0A1W9KQV1_9BURK</name>
<comment type="caution">
    <text evidence="3">The sequence shown here is derived from an EMBL/GenBank/DDBJ whole genome shotgun (WGS) entry which is preliminary data.</text>
</comment>
<dbReference type="EMBL" id="MTEI01000014">
    <property type="protein sequence ID" value="OQW86635.1"/>
    <property type="molecule type" value="Genomic_DNA"/>
</dbReference>
<accession>A0A1W9KQV1</accession>
<dbReference type="Proteomes" id="UP000192505">
    <property type="component" value="Unassembled WGS sequence"/>
</dbReference>
<evidence type="ECO:0000256" key="2">
    <source>
        <dbReference type="SAM" id="SignalP"/>
    </source>
</evidence>